<dbReference type="GO" id="GO:0006353">
    <property type="term" value="P:DNA-templated transcription termination"/>
    <property type="evidence" value="ECO:0007669"/>
    <property type="project" value="InterPro"/>
</dbReference>
<gene>
    <name evidence="7" type="ORF">MNB_SUP05-SYMBIONT-4-936</name>
</gene>
<organism evidence="7">
    <name type="scientific">hydrothermal vent metagenome</name>
    <dbReference type="NCBI Taxonomy" id="652676"/>
    <lineage>
        <taxon>unclassified sequences</taxon>
        <taxon>metagenomes</taxon>
        <taxon>ecological metagenomes</taxon>
    </lineage>
</organism>
<dbReference type="GO" id="GO:0005829">
    <property type="term" value="C:cytosol"/>
    <property type="evidence" value="ECO:0007669"/>
    <property type="project" value="TreeGrafter"/>
</dbReference>
<dbReference type="NCBIfam" id="TIGR01951">
    <property type="entry name" value="nusB"/>
    <property type="match status" value="1"/>
</dbReference>
<evidence type="ECO:0000256" key="4">
    <source>
        <dbReference type="ARBA" id="ARBA00023015"/>
    </source>
</evidence>
<feature type="domain" description="NusB/RsmB/TIM44" evidence="6">
    <location>
        <begin position="8"/>
        <end position="131"/>
    </location>
</feature>
<evidence type="ECO:0000313" key="7">
    <source>
        <dbReference type="EMBL" id="SFV87108.1"/>
    </source>
</evidence>
<evidence type="ECO:0000256" key="5">
    <source>
        <dbReference type="ARBA" id="ARBA00023163"/>
    </source>
</evidence>
<dbReference type="PANTHER" id="PTHR11078:SF3">
    <property type="entry name" value="ANTITERMINATION NUSB DOMAIN-CONTAINING PROTEIN"/>
    <property type="match status" value="1"/>
</dbReference>
<dbReference type="InterPro" id="IPR035926">
    <property type="entry name" value="NusB-like_sf"/>
</dbReference>
<dbReference type="AlphaFoldDB" id="A0A1W1DZS9"/>
<evidence type="ECO:0000256" key="2">
    <source>
        <dbReference type="ARBA" id="ARBA00022814"/>
    </source>
</evidence>
<dbReference type="SUPFAM" id="SSF48013">
    <property type="entry name" value="NusB-like"/>
    <property type="match status" value="1"/>
</dbReference>
<keyword evidence="4" id="KW-0805">Transcription regulation</keyword>
<dbReference type="Pfam" id="PF01029">
    <property type="entry name" value="NusB"/>
    <property type="match status" value="1"/>
</dbReference>
<reference evidence="7" key="1">
    <citation type="submission" date="2016-10" db="EMBL/GenBank/DDBJ databases">
        <authorList>
            <person name="de Groot N.N."/>
        </authorList>
    </citation>
    <scope>NUCLEOTIDE SEQUENCE</scope>
</reference>
<evidence type="ECO:0000259" key="6">
    <source>
        <dbReference type="Pfam" id="PF01029"/>
    </source>
</evidence>
<dbReference type="GO" id="GO:0003723">
    <property type="term" value="F:RNA binding"/>
    <property type="evidence" value="ECO:0007669"/>
    <property type="project" value="UniProtKB-KW"/>
</dbReference>
<dbReference type="EMBL" id="FPHY01000150">
    <property type="protein sequence ID" value="SFV87108.1"/>
    <property type="molecule type" value="Genomic_DNA"/>
</dbReference>
<dbReference type="Gene3D" id="1.10.940.10">
    <property type="entry name" value="NusB-like"/>
    <property type="match status" value="1"/>
</dbReference>
<protein>
    <submittedName>
        <fullName evidence="7">Transcription termination protein NusB</fullName>
    </submittedName>
</protein>
<dbReference type="HAMAP" id="MF_00073">
    <property type="entry name" value="NusB"/>
    <property type="match status" value="1"/>
</dbReference>
<proteinExistence type="inferred from homology"/>
<dbReference type="InterPro" id="IPR006027">
    <property type="entry name" value="NusB_RsmB_TIM44"/>
</dbReference>
<keyword evidence="2" id="KW-0889">Transcription antitermination</keyword>
<accession>A0A1W1DZS9</accession>
<sequence>MSFTTPKHRSRERVVQALYQYEISGGEMLQIEQHFLNQKKGKISKAFFSDLFKGILRSRTELDELIAPTISRDTEELGAVEHAVLYLGVYELKNSIEVPYKVVINEALEVAKTFGAEGAYKLINASLDKLAQSLREIEVNTKQ</sequence>
<dbReference type="PANTHER" id="PTHR11078">
    <property type="entry name" value="N UTILIZATION SUBSTANCE PROTEIN B-RELATED"/>
    <property type="match status" value="1"/>
</dbReference>
<keyword evidence="5" id="KW-0804">Transcription</keyword>
<name>A0A1W1DZS9_9ZZZZ</name>
<evidence type="ECO:0000256" key="3">
    <source>
        <dbReference type="ARBA" id="ARBA00022884"/>
    </source>
</evidence>
<dbReference type="InterPro" id="IPR011605">
    <property type="entry name" value="NusB_fam"/>
</dbReference>
<dbReference type="GO" id="GO:0031564">
    <property type="term" value="P:transcription antitermination"/>
    <property type="evidence" value="ECO:0007669"/>
    <property type="project" value="UniProtKB-KW"/>
</dbReference>
<evidence type="ECO:0000256" key="1">
    <source>
        <dbReference type="ARBA" id="ARBA00005952"/>
    </source>
</evidence>
<comment type="similarity">
    <text evidence="1">Belongs to the NusB family.</text>
</comment>
<keyword evidence="3" id="KW-0694">RNA-binding</keyword>